<evidence type="ECO:0000313" key="1">
    <source>
        <dbReference type="EMBL" id="KAI0093214.1"/>
    </source>
</evidence>
<gene>
    <name evidence="1" type="ORF">BDY19DRAFT_989878</name>
</gene>
<comment type="caution">
    <text evidence="1">The sequence shown here is derived from an EMBL/GenBank/DDBJ whole genome shotgun (WGS) entry which is preliminary data.</text>
</comment>
<keyword evidence="2" id="KW-1185">Reference proteome</keyword>
<proteinExistence type="predicted"/>
<dbReference type="Proteomes" id="UP001055072">
    <property type="component" value="Unassembled WGS sequence"/>
</dbReference>
<organism evidence="1 2">
    <name type="scientific">Irpex rosettiformis</name>
    <dbReference type="NCBI Taxonomy" id="378272"/>
    <lineage>
        <taxon>Eukaryota</taxon>
        <taxon>Fungi</taxon>
        <taxon>Dikarya</taxon>
        <taxon>Basidiomycota</taxon>
        <taxon>Agaricomycotina</taxon>
        <taxon>Agaricomycetes</taxon>
        <taxon>Polyporales</taxon>
        <taxon>Irpicaceae</taxon>
        <taxon>Irpex</taxon>
    </lineage>
</organism>
<sequence length="199" mass="22079">MSSTISSVTQTVTATVTASATAAAKPTCYNRWFHPQSCILNKIEMGFAFTALGLLALSTVLYLIAACFDRFSSGGDKKKKENDNHDEEARLQRDETFSRPSGEVEIMKHPNEAQEALVPPVRPSADYSNPFEDPYNERVSLHNPLLASYPTPYPSSSTPRQGTPQWTAEPEDVSEQHHLMPQPLRAGNAKPGFRESFDY</sequence>
<protein>
    <submittedName>
        <fullName evidence="1">Uncharacterized protein</fullName>
    </submittedName>
</protein>
<accession>A0ACB8UG03</accession>
<dbReference type="EMBL" id="MU274902">
    <property type="protein sequence ID" value="KAI0093214.1"/>
    <property type="molecule type" value="Genomic_DNA"/>
</dbReference>
<evidence type="ECO:0000313" key="2">
    <source>
        <dbReference type="Proteomes" id="UP001055072"/>
    </source>
</evidence>
<name>A0ACB8UG03_9APHY</name>
<reference evidence="1" key="1">
    <citation type="journal article" date="2021" name="Environ. Microbiol.">
        <title>Gene family expansions and transcriptome signatures uncover fungal adaptations to wood decay.</title>
        <authorList>
            <person name="Hage H."/>
            <person name="Miyauchi S."/>
            <person name="Viragh M."/>
            <person name="Drula E."/>
            <person name="Min B."/>
            <person name="Chaduli D."/>
            <person name="Navarro D."/>
            <person name="Favel A."/>
            <person name="Norest M."/>
            <person name="Lesage-Meessen L."/>
            <person name="Balint B."/>
            <person name="Merenyi Z."/>
            <person name="de Eugenio L."/>
            <person name="Morin E."/>
            <person name="Martinez A.T."/>
            <person name="Baldrian P."/>
            <person name="Stursova M."/>
            <person name="Martinez M.J."/>
            <person name="Novotny C."/>
            <person name="Magnuson J.K."/>
            <person name="Spatafora J.W."/>
            <person name="Maurice S."/>
            <person name="Pangilinan J."/>
            <person name="Andreopoulos W."/>
            <person name="LaButti K."/>
            <person name="Hundley H."/>
            <person name="Na H."/>
            <person name="Kuo A."/>
            <person name="Barry K."/>
            <person name="Lipzen A."/>
            <person name="Henrissat B."/>
            <person name="Riley R."/>
            <person name="Ahrendt S."/>
            <person name="Nagy L.G."/>
            <person name="Grigoriev I.V."/>
            <person name="Martin F."/>
            <person name="Rosso M.N."/>
        </authorList>
    </citation>
    <scope>NUCLEOTIDE SEQUENCE</scope>
    <source>
        <strain evidence="1">CBS 384.51</strain>
    </source>
</reference>